<keyword evidence="2" id="KW-1185">Reference proteome</keyword>
<dbReference type="OrthoDB" id="2557277at2759"/>
<evidence type="ECO:0000313" key="1">
    <source>
        <dbReference type="EMBL" id="CCF54693.1"/>
    </source>
</evidence>
<name>I2G6A0_USTHO</name>
<proteinExistence type="predicted"/>
<protein>
    <submittedName>
        <fullName evidence="1">Uncharacterized protein</fullName>
    </submittedName>
</protein>
<dbReference type="EMBL" id="CAGI01000194">
    <property type="protein sequence ID" value="CCF54693.1"/>
    <property type="molecule type" value="Genomic_DNA"/>
</dbReference>
<dbReference type="HOGENOM" id="CLU_089423_0_0_1"/>
<dbReference type="AlphaFoldDB" id="I2G6A0"/>
<dbReference type="Proteomes" id="UP000006174">
    <property type="component" value="Unassembled WGS sequence"/>
</dbReference>
<reference evidence="1 2" key="1">
    <citation type="journal article" date="2012" name="Plant Cell">
        <title>Genome comparison of barley and maize smut fungi reveals targeted loss of RNA silencing components and species-specific presence of transposable elements.</title>
        <authorList>
            <person name="Laurie J.D."/>
            <person name="Ali S."/>
            <person name="Linning R."/>
            <person name="Mannhaupt G."/>
            <person name="Wong P."/>
            <person name="Gueldener U."/>
            <person name="Muensterkoetter M."/>
            <person name="Moore R."/>
            <person name="Kahmann R."/>
            <person name="Bakkeren G."/>
            <person name="Schirawski J."/>
        </authorList>
    </citation>
    <scope>NUCLEOTIDE SEQUENCE [LARGE SCALE GENOMIC DNA]</scope>
    <source>
        <strain evidence="2">Uh4875-4</strain>
    </source>
</reference>
<sequence length="260" mass="28497">MTSPYHTHSQSAATSAPPPLPCCHQIVARLHPHEDLTPATESPALPVPTRVVNPLASPVAPRSPLEPLFLGMDDDTVIPSPPPSLFLIPPSALGGSDYSPASLEIDLYEVDARCPAPEMSTPERQAAWEVELARSPTPPPATDDIIDMVLEVSCTGTPVFHPGVQPLMPPPRWMGCRTPPPPPPDCHLLTNGEIAGWSERFFVAELMARIADRYFPLDWDVPTSSLPERRLHRLVMLHLTEGCIPWPSWQCQRCFNLGTP</sequence>
<organism evidence="1 2">
    <name type="scientific">Ustilago hordei</name>
    <name type="common">Barley covered smut fungus</name>
    <dbReference type="NCBI Taxonomy" id="120017"/>
    <lineage>
        <taxon>Eukaryota</taxon>
        <taxon>Fungi</taxon>
        <taxon>Dikarya</taxon>
        <taxon>Basidiomycota</taxon>
        <taxon>Ustilaginomycotina</taxon>
        <taxon>Ustilaginomycetes</taxon>
        <taxon>Ustilaginales</taxon>
        <taxon>Ustilaginaceae</taxon>
        <taxon>Ustilago</taxon>
    </lineage>
</organism>
<comment type="caution">
    <text evidence="1">The sequence shown here is derived from an EMBL/GenBank/DDBJ whole genome shotgun (WGS) entry which is preliminary data.</text>
</comment>
<accession>I2G6A0</accession>
<evidence type="ECO:0000313" key="2">
    <source>
        <dbReference type="Proteomes" id="UP000006174"/>
    </source>
</evidence>
<gene>
    <name evidence="1" type="ORF">UHOR_16658</name>
</gene>